<sequence length="476" mass="54442">MATSSAGVFNASKLAIIFALLCSLYLFRDIWLPSSPTTPVHATSTASTPQSSAPHETESAHNHTLISQHVDCLNAPGADRVMIVLKTGASEIYEKLPTHLITLFRCTQHYLIFSDLPQTYSDYQIHDALDTVSPKYKDDHEDFEMYRKLQKYQREGQNVAKLKGEKGWSLDKWKFLPMMHESYRLASPDVDWFVYIEADTSLSWTNLLQFLGRMDPRKPLYLGAQNVIGPTTFAHGGSGFIISRGAAKRIEDRRRKMGGRAYDDRWELSTSLSCCGDEVVARALVEVDVDLTPSWPRLQGETVDTLDWTEKHWCTPAITWHHVSPSQVDSMWRFQNEWVKENGWSKPYLYRDVFDGFVARHISVNRTSWNNLSKDREFIAPDGDSSEKSRESWEKLSDVEKNSVKSFDSCAEACLAWDHCIQFMHENGVCKLGKDVRLGETDERHNSGNTWSSGWIQDRIQGMRDDLADCNTNWNH</sequence>
<dbReference type="PANTHER" id="PTHR23033:SF40">
    <property type="entry name" value="APPLE DOMAIN-CONTAINING PROTEIN"/>
    <property type="match status" value="1"/>
</dbReference>
<keyword evidence="11" id="KW-0472">Membrane</keyword>
<keyword evidence="6" id="KW-0808">Transferase</keyword>
<evidence type="ECO:0000313" key="14">
    <source>
        <dbReference type="EMBL" id="KEQ89958.1"/>
    </source>
</evidence>
<dbReference type="GeneID" id="40743940"/>
<dbReference type="GO" id="GO:0000166">
    <property type="term" value="F:nucleotide binding"/>
    <property type="evidence" value="ECO:0007669"/>
    <property type="project" value="UniProtKB-KW"/>
</dbReference>
<dbReference type="PANTHER" id="PTHR23033">
    <property type="entry name" value="BETA1,3-GALACTOSYLTRANSFERASE"/>
    <property type="match status" value="1"/>
</dbReference>
<dbReference type="EMBL" id="KL584974">
    <property type="protein sequence ID" value="KEQ89958.1"/>
    <property type="molecule type" value="Genomic_DNA"/>
</dbReference>
<organism evidence="14 15">
    <name type="scientific">Aureobasidium pullulans EXF-150</name>
    <dbReference type="NCBI Taxonomy" id="1043002"/>
    <lineage>
        <taxon>Eukaryota</taxon>
        <taxon>Fungi</taxon>
        <taxon>Dikarya</taxon>
        <taxon>Ascomycota</taxon>
        <taxon>Pezizomycotina</taxon>
        <taxon>Dothideomycetes</taxon>
        <taxon>Dothideomycetidae</taxon>
        <taxon>Dothideales</taxon>
        <taxon>Saccotheciaceae</taxon>
        <taxon>Aureobasidium</taxon>
    </lineage>
</organism>
<keyword evidence="7" id="KW-0812">Transmembrane</keyword>
<evidence type="ECO:0000256" key="3">
    <source>
        <dbReference type="ARBA" id="ARBA00006462"/>
    </source>
</evidence>
<accession>A0A074XWI4</accession>
<keyword evidence="9" id="KW-0735">Signal-anchor</keyword>
<dbReference type="AlphaFoldDB" id="A0A074XWI4"/>
<keyword evidence="15" id="KW-1185">Reference proteome</keyword>
<dbReference type="GO" id="GO:0016020">
    <property type="term" value="C:membrane"/>
    <property type="evidence" value="ECO:0007669"/>
    <property type="project" value="UniProtKB-SubCell"/>
</dbReference>
<evidence type="ECO:0000256" key="4">
    <source>
        <dbReference type="ARBA" id="ARBA00012557"/>
    </source>
</evidence>
<comment type="similarity">
    <text evidence="3">Belongs to the glycosyltransferase 31 family. Beta3-Gal-T subfamily.</text>
</comment>
<dbReference type="Proteomes" id="UP000030706">
    <property type="component" value="Unassembled WGS sequence"/>
</dbReference>
<dbReference type="OrthoDB" id="414175at2759"/>
<proteinExistence type="inferred from homology"/>
<reference evidence="14 15" key="1">
    <citation type="journal article" date="2014" name="BMC Genomics">
        <title>Genome sequencing of four Aureobasidium pullulans varieties: biotechnological potential, stress tolerance, and description of new species.</title>
        <authorList>
            <person name="Gostin Ar C."/>
            <person name="Ohm R.A."/>
            <person name="Kogej T."/>
            <person name="Sonjak S."/>
            <person name="Turk M."/>
            <person name="Zajc J."/>
            <person name="Zalar P."/>
            <person name="Grube M."/>
            <person name="Sun H."/>
            <person name="Han J."/>
            <person name="Sharma A."/>
            <person name="Chiniquy J."/>
            <person name="Ngan C.Y."/>
            <person name="Lipzen A."/>
            <person name="Barry K."/>
            <person name="Grigoriev I.V."/>
            <person name="Gunde-Cimerman N."/>
        </authorList>
    </citation>
    <scope>NUCLEOTIDE SEQUENCE [LARGE SCALE GENOMIC DNA]</scope>
    <source>
        <strain evidence="14 15">EXF-150</strain>
    </source>
</reference>
<evidence type="ECO:0000256" key="11">
    <source>
        <dbReference type="ARBA" id="ARBA00023136"/>
    </source>
</evidence>
<evidence type="ECO:0000256" key="10">
    <source>
        <dbReference type="ARBA" id="ARBA00022989"/>
    </source>
</evidence>
<evidence type="ECO:0000256" key="12">
    <source>
        <dbReference type="SAM" id="MobiDB-lite"/>
    </source>
</evidence>
<evidence type="ECO:0000256" key="9">
    <source>
        <dbReference type="ARBA" id="ARBA00022968"/>
    </source>
</evidence>
<evidence type="ECO:0000256" key="6">
    <source>
        <dbReference type="ARBA" id="ARBA00022679"/>
    </source>
</evidence>
<keyword evidence="10" id="KW-1133">Transmembrane helix</keyword>
<name>A0A074XWI4_AURPU</name>
<keyword evidence="8" id="KW-0547">Nucleotide-binding</keyword>
<dbReference type="STRING" id="1043002.A0A074XWI4"/>
<dbReference type="HOGENOM" id="CLU_022549_1_0_1"/>
<protein>
    <recommendedName>
        <fullName evidence="4">N-acetylgalactosaminide beta-1,3-galactosyltransferase</fullName>
        <ecNumber evidence="4">2.4.1.122</ecNumber>
    </recommendedName>
</protein>
<feature type="compositionally biased region" description="Low complexity" evidence="12">
    <location>
        <begin position="42"/>
        <end position="54"/>
    </location>
</feature>
<dbReference type="InterPro" id="IPR026050">
    <property type="entry name" value="C1GALT1/C1GALT1_chp1"/>
</dbReference>
<feature type="domain" description="Fringe-like glycosyltransferase" evidence="13">
    <location>
        <begin position="179"/>
        <end position="252"/>
    </location>
</feature>
<evidence type="ECO:0000256" key="2">
    <source>
        <dbReference type="ARBA" id="ARBA00004922"/>
    </source>
</evidence>
<gene>
    <name evidence="14" type="ORF">M438DRAFT_287809</name>
</gene>
<dbReference type="GO" id="GO:0016263">
    <property type="term" value="F:glycoprotein-N-acetylgalactosamine 3-beta-galactosyltransferase activity"/>
    <property type="evidence" value="ECO:0007669"/>
    <property type="project" value="UniProtKB-EC"/>
</dbReference>
<evidence type="ECO:0000256" key="8">
    <source>
        <dbReference type="ARBA" id="ARBA00022741"/>
    </source>
</evidence>
<evidence type="ECO:0000256" key="1">
    <source>
        <dbReference type="ARBA" id="ARBA00004606"/>
    </source>
</evidence>
<evidence type="ECO:0000259" key="13">
    <source>
        <dbReference type="Pfam" id="PF02434"/>
    </source>
</evidence>
<comment type="subcellular location">
    <subcellularLocation>
        <location evidence="1">Membrane</location>
        <topology evidence="1">Single-pass type II membrane protein</topology>
    </subcellularLocation>
</comment>
<evidence type="ECO:0000313" key="15">
    <source>
        <dbReference type="Proteomes" id="UP000030706"/>
    </source>
</evidence>
<dbReference type="RefSeq" id="XP_029766145.1">
    <property type="nucleotide sequence ID" value="XM_029901634.1"/>
</dbReference>
<feature type="region of interest" description="Disordered" evidence="12">
    <location>
        <begin position="41"/>
        <end position="60"/>
    </location>
</feature>
<dbReference type="EC" id="2.4.1.122" evidence="4"/>
<evidence type="ECO:0000256" key="7">
    <source>
        <dbReference type="ARBA" id="ARBA00022692"/>
    </source>
</evidence>
<keyword evidence="5" id="KW-0328">Glycosyltransferase</keyword>
<comment type="pathway">
    <text evidence="2">Protein modification; protein glycosylation.</text>
</comment>
<dbReference type="InterPro" id="IPR003378">
    <property type="entry name" value="Fringe-like_glycosylTrfase"/>
</dbReference>
<dbReference type="Gene3D" id="3.90.550.50">
    <property type="match status" value="1"/>
</dbReference>
<dbReference type="Pfam" id="PF02434">
    <property type="entry name" value="Fringe"/>
    <property type="match status" value="1"/>
</dbReference>
<evidence type="ECO:0000256" key="5">
    <source>
        <dbReference type="ARBA" id="ARBA00022676"/>
    </source>
</evidence>